<sequence length="172" mass="19806">MKWHVSELNKYRKEGFTFNKTVDVSDLKEFNAEVREVSPVHVTGEVHFAGAKAIFTMQIKGELILPCARSLADVNYPFEIEAREIFSLNSESYSEDTDEDIHEIDGEVLDLTPIIRENILLEIPMQVFSDNPNSEGKAPMSGKGWEVITEEQKEERIDPRLEKLQQFFNKNE</sequence>
<gene>
    <name evidence="1" type="ORF">BFG57_10745</name>
</gene>
<evidence type="ECO:0000313" key="2">
    <source>
        <dbReference type="Proteomes" id="UP000095209"/>
    </source>
</evidence>
<protein>
    <recommendedName>
        <fullName evidence="3">Metal-binding protein</fullName>
    </recommendedName>
</protein>
<keyword evidence="2" id="KW-1185">Reference proteome</keyword>
<evidence type="ECO:0000313" key="1">
    <source>
        <dbReference type="EMBL" id="OEH93937.1"/>
    </source>
</evidence>
<name>A0A1E5LIN2_9BACI</name>
<reference evidence="1 2" key="1">
    <citation type="submission" date="2016-08" db="EMBL/GenBank/DDBJ databases">
        <title>Genome of Bacillus solimangrovi GH2-4.</title>
        <authorList>
            <person name="Lim S."/>
            <person name="Kim B.-C."/>
        </authorList>
    </citation>
    <scope>NUCLEOTIDE SEQUENCE [LARGE SCALE GENOMIC DNA]</scope>
    <source>
        <strain evidence="1 2">GH2-4</strain>
    </source>
</reference>
<dbReference type="RefSeq" id="WP_069716081.1">
    <property type="nucleotide sequence ID" value="NZ_MJEH01000007.1"/>
</dbReference>
<organism evidence="1 2">
    <name type="scientific">Bacillus solimangrovi</name>
    <dbReference type="NCBI Taxonomy" id="1305675"/>
    <lineage>
        <taxon>Bacteria</taxon>
        <taxon>Bacillati</taxon>
        <taxon>Bacillota</taxon>
        <taxon>Bacilli</taxon>
        <taxon>Bacillales</taxon>
        <taxon>Bacillaceae</taxon>
        <taxon>Bacillus</taxon>
    </lineage>
</organism>
<dbReference type="STRING" id="1305675.BFG57_10745"/>
<dbReference type="InterPro" id="IPR003772">
    <property type="entry name" value="YceD"/>
</dbReference>
<accession>A0A1E5LIN2</accession>
<dbReference type="EMBL" id="MJEH01000007">
    <property type="protein sequence ID" value="OEH93937.1"/>
    <property type="molecule type" value="Genomic_DNA"/>
</dbReference>
<dbReference type="Proteomes" id="UP000095209">
    <property type="component" value="Unassembled WGS sequence"/>
</dbReference>
<proteinExistence type="predicted"/>
<evidence type="ECO:0008006" key="3">
    <source>
        <dbReference type="Google" id="ProtNLM"/>
    </source>
</evidence>
<dbReference type="AlphaFoldDB" id="A0A1E5LIN2"/>
<comment type="caution">
    <text evidence="1">The sequence shown here is derived from an EMBL/GenBank/DDBJ whole genome shotgun (WGS) entry which is preliminary data.</text>
</comment>
<dbReference type="OrthoDB" id="9790372at2"/>
<dbReference type="Pfam" id="PF02620">
    <property type="entry name" value="YceD"/>
    <property type="match status" value="1"/>
</dbReference>